<dbReference type="InterPro" id="IPR036526">
    <property type="entry name" value="C-N_Hydrolase_sf"/>
</dbReference>
<dbReference type="InterPro" id="IPR003010">
    <property type="entry name" value="C-N_Hydrolase"/>
</dbReference>
<dbReference type="PROSITE" id="PS50263">
    <property type="entry name" value="CN_HYDROLASE"/>
    <property type="match status" value="1"/>
</dbReference>
<comment type="caution">
    <text evidence="3">The sequence shown here is derived from an EMBL/GenBank/DDBJ whole genome shotgun (WGS) entry which is preliminary data.</text>
</comment>
<accession>A0A9P8C808</accession>
<comment type="similarity">
    <text evidence="1">Belongs to the carbon-nitrogen hydrolase superfamily. Nitrilase family.</text>
</comment>
<dbReference type="AlphaFoldDB" id="A0A9P8C808"/>
<gene>
    <name evidence="3" type="ORF">BJ875DRAFT_371302</name>
</gene>
<dbReference type="GO" id="GO:0003824">
    <property type="term" value="F:catalytic activity"/>
    <property type="evidence" value="ECO:0007669"/>
    <property type="project" value="InterPro"/>
</dbReference>
<feature type="domain" description="CN hydrolase" evidence="2">
    <location>
        <begin position="8"/>
        <end position="288"/>
    </location>
</feature>
<name>A0A9P8C808_9HELO</name>
<dbReference type="EMBL" id="MU251398">
    <property type="protein sequence ID" value="KAG9236832.1"/>
    <property type="molecule type" value="Genomic_DNA"/>
</dbReference>
<dbReference type="PANTHER" id="PTHR46044:SF1">
    <property type="entry name" value="CN HYDROLASE DOMAIN-CONTAINING PROTEIN"/>
    <property type="match status" value="1"/>
</dbReference>
<reference evidence="3" key="1">
    <citation type="journal article" date="2021" name="IMA Fungus">
        <title>Genomic characterization of three marine fungi, including Emericellopsis atlantica sp. nov. with signatures of a generalist lifestyle and marine biomass degradation.</title>
        <authorList>
            <person name="Hagestad O.C."/>
            <person name="Hou L."/>
            <person name="Andersen J.H."/>
            <person name="Hansen E.H."/>
            <person name="Altermark B."/>
            <person name="Li C."/>
            <person name="Kuhnert E."/>
            <person name="Cox R.J."/>
            <person name="Crous P.W."/>
            <person name="Spatafora J.W."/>
            <person name="Lail K."/>
            <person name="Amirebrahimi M."/>
            <person name="Lipzen A."/>
            <person name="Pangilinan J."/>
            <person name="Andreopoulos W."/>
            <person name="Hayes R.D."/>
            <person name="Ng V."/>
            <person name="Grigoriev I.V."/>
            <person name="Jackson S.A."/>
            <person name="Sutton T.D.S."/>
            <person name="Dobson A.D.W."/>
            <person name="Rama T."/>
        </authorList>
    </citation>
    <scope>NUCLEOTIDE SEQUENCE</scope>
    <source>
        <strain evidence="3">TRa018bII</strain>
    </source>
</reference>
<evidence type="ECO:0000313" key="4">
    <source>
        <dbReference type="Proteomes" id="UP000824998"/>
    </source>
</evidence>
<evidence type="ECO:0000313" key="3">
    <source>
        <dbReference type="EMBL" id="KAG9236832.1"/>
    </source>
</evidence>
<keyword evidence="4" id="KW-1185">Reference proteome</keyword>
<dbReference type="CDD" id="cd07564">
    <property type="entry name" value="nitrilases_CHs"/>
    <property type="match status" value="1"/>
</dbReference>
<dbReference type="PANTHER" id="PTHR46044">
    <property type="entry name" value="NITRILASE"/>
    <property type="match status" value="1"/>
</dbReference>
<evidence type="ECO:0000256" key="1">
    <source>
        <dbReference type="ARBA" id="ARBA00008129"/>
    </source>
</evidence>
<sequence>MTQERKTVKVAAVQAAPVSFDLTASLRKVDSLTEEAASQGAELVAFPEGFLSAYPWRYAFDATIGTRELRGRKWFAKYYESSIAIPSPDFDILTEIAQKHQVHLSIGVIEKTERGTLYCTAVLLSKVGDLLSKHRKLIPTAAERLVWGRGSGDSLKVVDVGFGKIGGLICWENYMPAARLSLYQLGVDIYIAPNADDLPEWTSTMQHIAKEGRCFVININSFCKVSDFPADYPPFAEDSTDRNPKNGAVWQKEDVLNNGGSCIIGPLGKFIVEPVWGKEEILYAKIRLSDLTEARMDFDPVGSYSRPDVFSLNVNKKGGINVAFNA</sequence>
<dbReference type="SUPFAM" id="SSF56317">
    <property type="entry name" value="Carbon-nitrogen hydrolase"/>
    <property type="match status" value="1"/>
</dbReference>
<organism evidence="3 4">
    <name type="scientific">Amylocarpus encephaloides</name>
    <dbReference type="NCBI Taxonomy" id="45428"/>
    <lineage>
        <taxon>Eukaryota</taxon>
        <taxon>Fungi</taxon>
        <taxon>Dikarya</taxon>
        <taxon>Ascomycota</taxon>
        <taxon>Pezizomycotina</taxon>
        <taxon>Leotiomycetes</taxon>
        <taxon>Helotiales</taxon>
        <taxon>Helotiales incertae sedis</taxon>
        <taxon>Amylocarpus</taxon>
    </lineage>
</organism>
<dbReference type="Gene3D" id="3.60.110.10">
    <property type="entry name" value="Carbon-nitrogen hydrolase"/>
    <property type="match status" value="1"/>
</dbReference>
<protein>
    <submittedName>
        <fullName evidence="3">Nitrilase</fullName>
    </submittedName>
</protein>
<dbReference type="InterPro" id="IPR044149">
    <property type="entry name" value="Nitrilases_CHs"/>
</dbReference>
<dbReference type="OrthoDB" id="10250282at2759"/>
<evidence type="ECO:0000259" key="2">
    <source>
        <dbReference type="PROSITE" id="PS50263"/>
    </source>
</evidence>
<dbReference type="Pfam" id="PF00795">
    <property type="entry name" value="CN_hydrolase"/>
    <property type="match status" value="1"/>
</dbReference>
<proteinExistence type="inferred from homology"/>
<dbReference type="Proteomes" id="UP000824998">
    <property type="component" value="Unassembled WGS sequence"/>
</dbReference>